<comment type="caution">
    <text evidence="2">The sequence shown here is derived from an EMBL/GenBank/DDBJ whole genome shotgun (WGS) entry which is preliminary data.</text>
</comment>
<gene>
    <name evidence="2" type="ORF">IAC96_10290</name>
</gene>
<feature type="domain" description="GerMN" evidence="1">
    <location>
        <begin position="198"/>
        <end position="284"/>
    </location>
</feature>
<evidence type="ECO:0000259" key="1">
    <source>
        <dbReference type="SMART" id="SM00909"/>
    </source>
</evidence>
<dbReference type="Pfam" id="PF10646">
    <property type="entry name" value="Germane"/>
    <property type="match status" value="2"/>
</dbReference>
<protein>
    <submittedName>
        <fullName evidence="2">GerMN domain-containing protein</fullName>
    </submittedName>
</protein>
<name>A0A9D1EFH0_9FIRM</name>
<dbReference type="EMBL" id="DVHN01000133">
    <property type="protein sequence ID" value="HIR89329.1"/>
    <property type="molecule type" value="Genomic_DNA"/>
</dbReference>
<reference evidence="2" key="1">
    <citation type="submission" date="2020-10" db="EMBL/GenBank/DDBJ databases">
        <authorList>
            <person name="Gilroy R."/>
        </authorList>
    </citation>
    <scope>NUCLEOTIDE SEQUENCE</scope>
    <source>
        <strain evidence="2">ChiW13-3771</strain>
    </source>
</reference>
<reference evidence="2" key="2">
    <citation type="journal article" date="2021" name="PeerJ">
        <title>Extensive microbial diversity within the chicken gut microbiome revealed by metagenomics and culture.</title>
        <authorList>
            <person name="Gilroy R."/>
            <person name="Ravi A."/>
            <person name="Getino M."/>
            <person name="Pursley I."/>
            <person name="Horton D.L."/>
            <person name="Alikhan N.F."/>
            <person name="Baker D."/>
            <person name="Gharbi K."/>
            <person name="Hall N."/>
            <person name="Watson M."/>
            <person name="Adriaenssens E.M."/>
            <person name="Foster-Nyarko E."/>
            <person name="Jarju S."/>
            <person name="Secka A."/>
            <person name="Antonio M."/>
            <person name="Oren A."/>
            <person name="Chaudhuri R.R."/>
            <person name="La Ragione R."/>
            <person name="Hildebrand F."/>
            <person name="Pallen M.J."/>
        </authorList>
    </citation>
    <scope>NUCLEOTIDE SEQUENCE</scope>
    <source>
        <strain evidence="2">ChiW13-3771</strain>
    </source>
</reference>
<accession>A0A9D1EFH0</accession>
<proteinExistence type="predicted"/>
<dbReference type="AlphaFoldDB" id="A0A9D1EFH0"/>
<evidence type="ECO:0000313" key="3">
    <source>
        <dbReference type="Proteomes" id="UP000824201"/>
    </source>
</evidence>
<dbReference type="PROSITE" id="PS51257">
    <property type="entry name" value="PROKAR_LIPOPROTEIN"/>
    <property type="match status" value="1"/>
</dbReference>
<dbReference type="Proteomes" id="UP000824201">
    <property type="component" value="Unassembled WGS sequence"/>
</dbReference>
<evidence type="ECO:0000313" key="2">
    <source>
        <dbReference type="EMBL" id="HIR89329.1"/>
    </source>
</evidence>
<feature type="domain" description="GerMN" evidence="1">
    <location>
        <begin position="58"/>
        <end position="142"/>
    </location>
</feature>
<dbReference type="SMART" id="SM00909">
    <property type="entry name" value="Germane"/>
    <property type="match status" value="2"/>
</dbReference>
<organism evidence="2 3">
    <name type="scientific">Candidatus Fimimorpha faecalis</name>
    <dbReference type="NCBI Taxonomy" id="2840824"/>
    <lineage>
        <taxon>Bacteria</taxon>
        <taxon>Bacillati</taxon>
        <taxon>Bacillota</taxon>
        <taxon>Clostridia</taxon>
        <taxon>Eubacteriales</taxon>
        <taxon>Candidatus Fimimorpha</taxon>
    </lineage>
</organism>
<sequence length="305" mass="34923">MKQRWFMLILLICCLLSGCSEKETQRGNEYFIYGLKNGTTRLETITYRTDTIDTQKLIEEILDQFLNLDEKDVTTVFPKKEWFHDYKLENKILYLDFHQDYQTMDSVQEVLCRGAFVMTFMQVNGIESVSITVNEQPLVDKNGNPIQTQKESDFIDVIGKSLNSNSTMNVTLYFSNKTGDSLIKQTMELVCDSSYTMERIVLNQLIQGPEDDRCIATLPSDLKVFGVSVKDGTCYVNLDKNFLTETMDMEAYIPVYSIVNSLAELPGVQRVQILVDGESDVMFQDVISLKEPLERRLEYIGGSSN</sequence>
<dbReference type="InterPro" id="IPR019606">
    <property type="entry name" value="GerMN"/>
</dbReference>